<dbReference type="GO" id="GO:0003723">
    <property type="term" value="F:RNA binding"/>
    <property type="evidence" value="ECO:0007669"/>
    <property type="project" value="InterPro"/>
</dbReference>
<dbReference type="Pfam" id="PF24048">
    <property type="entry name" value="LRR_NXF1-5"/>
    <property type="match status" value="1"/>
</dbReference>
<dbReference type="GO" id="GO:0016973">
    <property type="term" value="P:poly(A)+ mRNA export from nucleus"/>
    <property type="evidence" value="ECO:0007669"/>
    <property type="project" value="TreeGrafter"/>
</dbReference>
<feature type="region of interest" description="Disordered" evidence="8">
    <location>
        <begin position="607"/>
        <end position="672"/>
    </location>
</feature>
<dbReference type="Pfam" id="PF03943">
    <property type="entry name" value="TAP_C"/>
    <property type="match status" value="1"/>
</dbReference>
<dbReference type="FunFam" id="1.10.8.10:FF:000018">
    <property type="entry name" value="Nuclear RNA export factor 1"/>
    <property type="match status" value="1"/>
</dbReference>
<dbReference type="InterPro" id="IPR001611">
    <property type="entry name" value="Leu-rich_rpt"/>
</dbReference>
<feature type="region of interest" description="Disordered" evidence="8">
    <location>
        <begin position="1"/>
        <end position="46"/>
    </location>
</feature>
<dbReference type="AlphaFoldDB" id="A0A8B8FVS6"/>
<evidence type="ECO:0000313" key="12">
    <source>
        <dbReference type="RefSeq" id="XP_025414476.1"/>
    </source>
</evidence>
<evidence type="ECO:0000256" key="4">
    <source>
        <dbReference type="ARBA" id="ARBA00022614"/>
    </source>
</evidence>
<feature type="compositionally biased region" description="Polar residues" evidence="8">
    <location>
        <begin position="8"/>
        <end position="19"/>
    </location>
</feature>
<keyword evidence="6" id="KW-0509">mRNA transport</keyword>
<organism evidence="11 12">
    <name type="scientific">Sipha flava</name>
    <name type="common">yellow sugarcane aphid</name>
    <dbReference type="NCBI Taxonomy" id="143950"/>
    <lineage>
        <taxon>Eukaryota</taxon>
        <taxon>Metazoa</taxon>
        <taxon>Ecdysozoa</taxon>
        <taxon>Arthropoda</taxon>
        <taxon>Hexapoda</taxon>
        <taxon>Insecta</taxon>
        <taxon>Pterygota</taxon>
        <taxon>Neoptera</taxon>
        <taxon>Paraneoptera</taxon>
        <taxon>Hemiptera</taxon>
        <taxon>Sternorrhyncha</taxon>
        <taxon>Aphidomorpha</taxon>
        <taxon>Aphidoidea</taxon>
        <taxon>Aphididae</taxon>
        <taxon>Sipha</taxon>
    </lineage>
</organism>
<protein>
    <submittedName>
        <fullName evidence="12">Nuclear RNA export factor 1-like</fullName>
    </submittedName>
</protein>
<evidence type="ECO:0000256" key="3">
    <source>
        <dbReference type="ARBA" id="ARBA00022448"/>
    </source>
</evidence>
<keyword evidence="4" id="KW-0433">Leucine-rich repeat</keyword>
<dbReference type="GeneID" id="112686431"/>
<dbReference type="Gene3D" id="3.10.450.50">
    <property type="match status" value="1"/>
</dbReference>
<evidence type="ECO:0000256" key="1">
    <source>
        <dbReference type="ARBA" id="ARBA00004642"/>
    </source>
</evidence>
<dbReference type="InterPro" id="IPR032675">
    <property type="entry name" value="LRR_dom_sf"/>
</dbReference>
<dbReference type="InterPro" id="IPR012677">
    <property type="entry name" value="Nucleotide-bd_a/b_plait_sf"/>
</dbReference>
<dbReference type="GO" id="GO:0005737">
    <property type="term" value="C:cytoplasm"/>
    <property type="evidence" value="ECO:0007669"/>
    <property type="project" value="InterPro"/>
</dbReference>
<proteinExistence type="inferred from homology"/>
<dbReference type="PANTHER" id="PTHR10662:SF22">
    <property type="entry name" value="NUCLEAR RNA EXPORT FACTOR 1"/>
    <property type="match status" value="1"/>
</dbReference>
<dbReference type="PROSITE" id="PS51450">
    <property type="entry name" value="LRR"/>
    <property type="match status" value="1"/>
</dbReference>
<dbReference type="PROSITE" id="PS50177">
    <property type="entry name" value="NTF2_DOMAIN"/>
    <property type="match status" value="1"/>
</dbReference>
<dbReference type="CDD" id="cd14342">
    <property type="entry name" value="UBA_TAP-C"/>
    <property type="match status" value="1"/>
</dbReference>
<feature type="compositionally biased region" description="Polar residues" evidence="8">
    <location>
        <begin position="655"/>
        <end position="664"/>
    </location>
</feature>
<feature type="domain" description="NTF2" evidence="9">
    <location>
        <begin position="402"/>
        <end position="554"/>
    </location>
</feature>
<dbReference type="Pfam" id="PF09162">
    <property type="entry name" value="Tap-RNA_bind"/>
    <property type="match status" value="1"/>
</dbReference>
<evidence type="ECO:0000256" key="2">
    <source>
        <dbReference type="ARBA" id="ARBA00009285"/>
    </source>
</evidence>
<dbReference type="InterPro" id="IPR057125">
    <property type="entry name" value="NXF1/2/3/5-like_LRR"/>
</dbReference>
<dbReference type="InterPro" id="IPR015245">
    <property type="entry name" value="Tap_RNA-bd"/>
</dbReference>
<dbReference type="Gene3D" id="3.80.10.10">
    <property type="entry name" value="Ribonuclease Inhibitor"/>
    <property type="match status" value="1"/>
</dbReference>
<dbReference type="GO" id="GO:0005654">
    <property type="term" value="C:nucleoplasm"/>
    <property type="evidence" value="ECO:0007669"/>
    <property type="project" value="UniProtKB-SubCell"/>
</dbReference>
<dbReference type="InterPro" id="IPR018222">
    <property type="entry name" value="Nuclear_transport_factor_2_euk"/>
</dbReference>
<dbReference type="Gene3D" id="3.30.70.330">
    <property type="match status" value="1"/>
</dbReference>
<comment type="similarity">
    <text evidence="2">Belongs to the NXF family.</text>
</comment>
<dbReference type="OrthoDB" id="25872at2759"/>
<name>A0A8B8FVS6_9HEMI</name>
<keyword evidence="7" id="KW-0539">Nucleus</keyword>
<sequence length="791" mass="90100">MAGRSRGRNFNNRYHYTNPRNEHDDRSSRPSTSRGGGGYPDRHGFNKKVTFKANNRGGNHFRKSWENKTDLVREQLDSNEFSSQNGQSNRNSSGRRSYPERNYGRGGHGNFRNASWALKECSTGWYSVFVPNVDNCDEVLKIIQTYIAPIVFYPYNKQYFDNALRFLVDDFKIAKTLQNTSYKITLRDDRKLIIKVVCYFPPRGPISFTPVSNEVKEKMIEAMAIRYNPSTKSLDLSRFYACSLFTDNQLFVPLNRPAVLLAALNMVAQHTKHDLYGLSLENNHMYLGEGLIWIRRLFPELKVLDLAGNKFSDLKELKCLMGFTIEVLNLSRNPVCDTEDKERYRRDVQQLFPLLNKLDDLELPSRYSAIVGTKLKMPINLGNSYPIPEGHNPEQINPVTTLVESFLTQYYSLYDNTVSRQMVSEAYHENATFSLSSCFLSTVSKGSLTQYMPECRNFLKFEKHRSGRNRHLHKGRENIVNFLEKLPKTKHDLGSFIVDVPLANPVMVQIVLNGVFAEDFKETNQRQVFRSFCRTFSIVPVGSGWSIVSDMLFVTVVNEELLLESSKRFYVFKSKPLSSKKNDSNNSGNNNVTMFMEDNDEMLGMESSSSYVASPTPNYPPPPYQQNTFSSYQPSSMNLQQQQQQLPPTYQSSSHTPAMLNQPTSNFQQPSQQISFQQQNHSVAVPSPSVSNFQPNPQQSNMAFSMFDSTSSGSASVSANQQTKEILLNVNSDANSNPDTKLGMIKSFSDESGMNDEWAKKCLEENNWDYAKAALCFSKLKPNIPPAAFIR</sequence>
<feature type="region of interest" description="Disordered" evidence="8">
    <location>
        <begin position="78"/>
        <end position="106"/>
    </location>
</feature>
<dbReference type="InterPro" id="IPR002075">
    <property type="entry name" value="NTF2_dom"/>
</dbReference>
<comment type="subcellular location">
    <subcellularLocation>
        <location evidence="1">Nucleus</location>
        <location evidence="1">Nucleoplasm</location>
    </subcellularLocation>
</comment>
<feature type="domain" description="TAP-C" evidence="10">
    <location>
        <begin position="739"/>
        <end position="791"/>
    </location>
</feature>
<dbReference type="SMART" id="SM00804">
    <property type="entry name" value="TAP_C"/>
    <property type="match status" value="1"/>
</dbReference>
<dbReference type="InterPro" id="IPR009060">
    <property type="entry name" value="UBA-like_sf"/>
</dbReference>
<dbReference type="Gene3D" id="1.10.8.10">
    <property type="entry name" value="DNA helicase RuvA subunit, C-terminal domain"/>
    <property type="match status" value="1"/>
</dbReference>
<dbReference type="RefSeq" id="XP_025414476.1">
    <property type="nucleotide sequence ID" value="XM_025558691.1"/>
</dbReference>
<evidence type="ECO:0000259" key="10">
    <source>
        <dbReference type="PROSITE" id="PS51281"/>
    </source>
</evidence>
<keyword evidence="5" id="KW-0677">Repeat</keyword>
<keyword evidence="3" id="KW-0813">Transport</keyword>
<evidence type="ECO:0000256" key="7">
    <source>
        <dbReference type="ARBA" id="ARBA00023242"/>
    </source>
</evidence>
<dbReference type="Pfam" id="PF22602">
    <property type="entry name" value="NXF_NTF2"/>
    <property type="match status" value="1"/>
</dbReference>
<evidence type="ECO:0000256" key="8">
    <source>
        <dbReference type="SAM" id="MobiDB-lite"/>
    </source>
</evidence>
<reference evidence="12" key="1">
    <citation type="submission" date="2025-08" db="UniProtKB">
        <authorList>
            <consortium name="RefSeq"/>
        </authorList>
    </citation>
    <scope>IDENTIFICATION</scope>
    <source>
        <tissue evidence="12">Whole body</tissue>
    </source>
</reference>
<evidence type="ECO:0000313" key="11">
    <source>
        <dbReference type="Proteomes" id="UP000694846"/>
    </source>
</evidence>
<keyword evidence="11" id="KW-1185">Reference proteome</keyword>
<dbReference type="SUPFAM" id="SSF52058">
    <property type="entry name" value="L domain-like"/>
    <property type="match status" value="1"/>
</dbReference>
<accession>A0A8B8FVS6</accession>
<dbReference type="PANTHER" id="PTHR10662">
    <property type="entry name" value="NUCLEAR RNA EXPORT FACTOR"/>
    <property type="match status" value="1"/>
</dbReference>
<dbReference type="SUPFAM" id="SSF54427">
    <property type="entry name" value="NTF2-like"/>
    <property type="match status" value="1"/>
</dbReference>
<feature type="compositionally biased region" description="Low complexity" evidence="8">
    <location>
        <begin position="82"/>
        <end position="96"/>
    </location>
</feature>
<evidence type="ECO:0000256" key="5">
    <source>
        <dbReference type="ARBA" id="ARBA00022737"/>
    </source>
</evidence>
<dbReference type="InterPro" id="IPR035979">
    <property type="entry name" value="RBD_domain_sf"/>
</dbReference>
<dbReference type="InterPro" id="IPR030217">
    <property type="entry name" value="NXF_fam"/>
</dbReference>
<dbReference type="SUPFAM" id="SSF54928">
    <property type="entry name" value="RNA-binding domain, RBD"/>
    <property type="match status" value="1"/>
</dbReference>
<dbReference type="InterPro" id="IPR032710">
    <property type="entry name" value="NTF2-like_dom_sf"/>
</dbReference>
<dbReference type="SUPFAM" id="SSF46934">
    <property type="entry name" value="UBA-like"/>
    <property type="match status" value="1"/>
</dbReference>
<feature type="compositionally biased region" description="Low complexity" evidence="8">
    <location>
        <begin position="625"/>
        <end position="654"/>
    </location>
</feature>
<gene>
    <name evidence="12" type="primary">LOC112686431</name>
</gene>
<evidence type="ECO:0000256" key="6">
    <source>
        <dbReference type="ARBA" id="ARBA00022816"/>
    </source>
</evidence>
<dbReference type="Proteomes" id="UP000694846">
    <property type="component" value="Unplaced"/>
</dbReference>
<dbReference type="PROSITE" id="PS51281">
    <property type="entry name" value="TAP_C"/>
    <property type="match status" value="1"/>
</dbReference>
<dbReference type="InterPro" id="IPR005637">
    <property type="entry name" value="TAP_C_dom"/>
</dbReference>
<evidence type="ECO:0000259" key="9">
    <source>
        <dbReference type="PROSITE" id="PS50177"/>
    </source>
</evidence>